<comment type="similarity">
    <text evidence="1">Belongs to the ABC transporter superfamily.</text>
</comment>
<dbReference type="PANTHER" id="PTHR43776">
    <property type="entry name" value="TRANSPORT ATP-BINDING PROTEIN"/>
    <property type="match status" value="1"/>
</dbReference>
<comment type="caution">
    <text evidence="6">The sequence shown here is derived from an EMBL/GenBank/DDBJ whole genome shotgun (WGS) entry which is preliminary data.</text>
</comment>
<dbReference type="SMART" id="SM00382">
    <property type="entry name" value="AAA"/>
    <property type="match status" value="1"/>
</dbReference>
<dbReference type="GO" id="GO:0016887">
    <property type="term" value="F:ATP hydrolysis activity"/>
    <property type="evidence" value="ECO:0007669"/>
    <property type="project" value="InterPro"/>
</dbReference>
<dbReference type="InterPro" id="IPR013563">
    <property type="entry name" value="Oligopep_ABC_C"/>
</dbReference>
<evidence type="ECO:0000313" key="6">
    <source>
        <dbReference type="EMBL" id="MBS4195264.1"/>
    </source>
</evidence>
<dbReference type="SUPFAM" id="SSF52540">
    <property type="entry name" value="P-loop containing nucleoside triphosphate hydrolases"/>
    <property type="match status" value="1"/>
</dbReference>
<proteinExistence type="inferred from homology"/>
<dbReference type="InterPro" id="IPR027417">
    <property type="entry name" value="P-loop_NTPase"/>
</dbReference>
<keyword evidence="3" id="KW-0547">Nucleotide-binding</keyword>
<dbReference type="AlphaFoldDB" id="A0A942TF33"/>
<feature type="domain" description="ABC transporter" evidence="5">
    <location>
        <begin position="21"/>
        <end position="272"/>
    </location>
</feature>
<dbReference type="Gene3D" id="3.40.50.300">
    <property type="entry name" value="P-loop containing nucleotide triphosphate hydrolases"/>
    <property type="match status" value="1"/>
</dbReference>
<evidence type="ECO:0000256" key="3">
    <source>
        <dbReference type="ARBA" id="ARBA00022741"/>
    </source>
</evidence>
<gene>
    <name evidence="6" type="ORF">KHA97_09365</name>
</gene>
<dbReference type="PROSITE" id="PS00211">
    <property type="entry name" value="ABC_TRANSPORTER_1"/>
    <property type="match status" value="1"/>
</dbReference>
<dbReference type="RefSeq" id="WP_213124494.1">
    <property type="nucleotide sequence ID" value="NZ_JAGYPG010000002.1"/>
</dbReference>
<evidence type="ECO:0000259" key="5">
    <source>
        <dbReference type="PROSITE" id="PS50893"/>
    </source>
</evidence>
<dbReference type="GO" id="GO:0005524">
    <property type="term" value="F:ATP binding"/>
    <property type="evidence" value="ECO:0007669"/>
    <property type="project" value="UniProtKB-KW"/>
</dbReference>
<dbReference type="FunFam" id="3.40.50.300:FF:000016">
    <property type="entry name" value="Oligopeptide ABC transporter ATP-binding component"/>
    <property type="match status" value="1"/>
</dbReference>
<dbReference type="GO" id="GO:0055085">
    <property type="term" value="P:transmembrane transport"/>
    <property type="evidence" value="ECO:0007669"/>
    <property type="project" value="UniProtKB-ARBA"/>
</dbReference>
<dbReference type="Pfam" id="PF08352">
    <property type="entry name" value="oligo_HPY"/>
    <property type="match status" value="1"/>
</dbReference>
<dbReference type="InterPro" id="IPR003593">
    <property type="entry name" value="AAA+_ATPase"/>
</dbReference>
<dbReference type="InterPro" id="IPR017871">
    <property type="entry name" value="ABC_transporter-like_CS"/>
</dbReference>
<dbReference type="NCBIfam" id="TIGR01727">
    <property type="entry name" value="oligo_HPY"/>
    <property type="match status" value="1"/>
</dbReference>
<dbReference type="Pfam" id="PF00005">
    <property type="entry name" value="ABC_tran"/>
    <property type="match status" value="1"/>
</dbReference>
<dbReference type="Proteomes" id="UP000681414">
    <property type="component" value="Unassembled WGS sequence"/>
</dbReference>
<evidence type="ECO:0000256" key="2">
    <source>
        <dbReference type="ARBA" id="ARBA00022448"/>
    </source>
</evidence>
<accession>A0A942TF33</accession>
<dbReference type="PROSITE" id="PS50893">
    <property type="entry name" value="ABC_TRANSPORTER_2"/>
    <property type="match status" value="1"/>
</dbReference>
<sequence>MTTLVENKQSLSNSKDSEYLLEVNNLKKHFPIKAGVLQRTVGHVKAVDGISLYVKKGETLGLVGESGCGKSTAGRTLIRLYEPTEGNIIFNNQDISKMSENELRRSVRQNIQMIFQDPYASMNPRKTLKSILSEPMITHKMYNRKGREEKIAELLDRVGFNPSFINRYPHEFSGGQRQRIGIARALTLNPDLIIADEAVSALDVSIQAQIINLMEDLQDEFGLTYIFISHDLSVVRHISDRVGVMYLGKMMEMAPKADLYGEPLHPYTQALLSAVPVPRKKGVPTRERIVLKGELPSPANPPSGCVFHTRCPMAMDICRKVAPNFQEVKPEHFVACHLYQDK</sequence>
<dbReference type="GO" id="GO:0015833">
    <property type="term" value="P:peptide transport"/>
    <property type="evidence" value="ECO:0007669"/>
    <property type="project" value="InterPro"/>
</dbReference>
<dbReference type="CDD" id="cd03257">
    <property type="entry name" value="ABC_NikE_OppD_transporters"/>
    <property type="match status" value="1"/>
</dbReference>
<evidence type="ECO:0000256" key="1">
    <source>
        <dbReference type="ARBA" id="ARBA00005417"/>
    </source>
</evidence>
<dbReference type="InterPro" id="IPR050319">
    <property type="entry name" value="ABC_transp_ATP-bind"/>
</dbReference>
<evidence type="ECO:0000256" key="4">
    <source>
        <dbReference type="ARBA" id="ARBA00022840"/>
    </source>
</evidence>
<dbReference type="InterPro" id="IPR003439">
    <property type="entry name" value="ABC_transporter-like_ATP-bd"/>
</dbReference>
<keyword evidence="4 6" id="KW-0067">ATP-binding</keyword>
<dbReference type="EMBL" id="JAGYPG010000002">
    <property type="protein sequence ID" value="MBS4195264.1"/>
    <property type="molecule type" value="Genomic_DNA"/>
</dbReference>
<protein>
    <submittedName>
        <fullName evidence="6">Dipeptide ABC transporter ATP-binding protein</fullName>
    </submittedName>
</protein>
<dbReference type="PANTHER" id="PTHR43776:SF7">
    <property type="entry name" value="D,D-DIPEPTIDE TRANSPORT ATP-BINDING PROTEIN DDPF-RELATED"/>
    <property type="match status" value="1"/>
</dbReference>
<keyword evidence="2" id="KW-0813">Transport</keyword>
<reference evidence="6 7" key="1">
    <citation type="submission" date="2021-05" db="EMBL/GenBank/DDBJ databases">
        <title>Novel Bacillus species.</title>
        <authorList>
            <person name="Liu G."/>
        </authorList>
    </citation>
    <scope>NUCLEOTIDE SEQUENCE [LARGE SCALE GENOMIC DNA]</scope>
    <source>
        <strain evidence="7">FJAT-49780</strain>
    </source>
</reference>
<keyword evidence="7" id="KW-1185">Reference proteome</keyword>
<name>A0A942TF33_9BACI</name>
<evidence type="ECO:0000313" key="7">
    <source>
        <dbReference type="Proteomes" id="UP000681414"/>
    </source>
</evidence>
<dbReference type="NCBIfam" id="NF008453">
    <property type="entry name" value="PRK11308.1"/>
    <property type="match status" value="1"/>
</dbReference>
<organism evidence="6 7">
    <name type="scientific">Lederbergia citri</name>
    <dbReference type="NCBI Taxonomy" id="2833580"/>
    <lineage>
        <taxon>Bacteria</taxon>
        <taxon>Bacillati</taxon>
        <taxon>Bacillota</taxon>
        <taxon>Bacilli</taxon>
        <taxon>Bacillales</taxon>
        <taxon>Bacillaceae</taxon>
        <taxon>Lederbergia</taxon>
    </lineage>
</organism>